<protein>
    <recommendedName>
        <fullName evidence="5 15">Cytidine deaminase</fullName>
        <ecNumber evidence="4 15">3.5.4.5</ecNumber>
    </recommendedName>
    <alternativeName>
        <fullName evidence="9 15">Cytidine aminohydrolase</fullName>
    </alternativeName>
</protein>
<dbReference type="Proteomes" id="UP000315636">
    <property type="component" value="Unassembled WGS sequence"/>
</dbReference>
<evidence type="ECO:0000256" key="5">
    <source>
        <dbReference type="ARBA" id="ARBA00018266"/>
    </source>
</evidence>
<evidence type="ECO:0000256" key="14">
    <source>
        <dbReference type="PIRSR" id="PIRSR606262-3"/>
    </source>
</evidence>
<evidence type="ECO:0000256" key="3">
    <source>
        <dbReference type="ARBA" id="ARBA00006576"/>
    </source>
</evidence>
<dbReference type="NCBIfam" id="NF009076">
    <property type="entry name" value="PRK12411.1"/>
    <property type="match status" value="1"/>
</dbReference>
<dbReference type="AlphaFoldDB" id="A0A521BSP3"/>
<evidence type="ECO:0000256" key="2">
    <source>
        <dbReference type="ARBA" id="ARBA00003949"/>
    </source>
</evidence>
<feature type="active site" description="Proton donor" evidence="12">
    <location>
        <position position="55"/>
    </location>
</feature>
<dbReference type="PANTHER" id="PTHR11644">
    <property type="entry name" value="CYTIDINE DEAMINASE"/>
    <property type="match status" value="1"/>
</dbReference>
<comment type="catalytic activity">
    <reaction evidence="10 15">
        <text>2'-deoxycytidine + H2O + H(+) = 2'-deoxyuridine + NH4(+)</text>
        <dbReference type="Rhea" id="RHEA:13433"/>
        <dbReference type="ChEBI" id="CHEBI:15377"/>
        <dbReference type="ChEBI" id="CHEBI:15378"/>
        <dbReference type="ChEBI" id="CHEBI:15698"/>
        <dbReference type="ChEBI" id="CHEBI:16450"/>
        <dbReference type="ChEBI" id="CHEBI:28938"/>
        <dbReference type="EC" id="3.5.4.5"/>
    </reaction>
</comment>
<feature type="binding site" evidence="13">
    <location>
        <begin position="42"/>
        <end position="48"/>
    </location>
    <ligand>
        <name>substrate</name>
    </ligand>
</feature>
<evidence type="ECO:0000256" key="4">
    <source>
        <dbReference type="ARBA" id="ARBA00012783"/>
    </source>
</evidence>
<evidence type="ECO:0000313" key="17">
    <source>
        <dbReference type="EMBL" id="SMO50187.1"/>
    </source>
</evidence>
<dbReference type="EMBL" id="FXTI01000002">
    <property type="protein sequence ID" value="SMO50187.1"/>
    <property type="molecule type" value="Genomic_DNA"/>
</dbReference>
<dbReference type="GO" id="GO:0072527">
    <property type="term" value="P:pyrimidine-containing compound metabolic process"/>
    <property type="evidence" value="ECO:0007669"/>
    <property type="project" value="UniProtKB-ARBA"/>
</dbReference>
<keyword evidence="7 15" id="KW-0378">Hydrolase</keyword>
<evidence type="ECO:0000313" key="18">
    <source>
        <dbReference type="Proteomes" id="UP000315636"/>
    </source>
</evidence>
<dbReference type="InterPro" id="IPR050202">
    <property type="entry name" value="Cyt/Deoxycyt_deaminase"/>
</dbReference>
<keyword evidence="18" id="KW-1185">Reference proteome</keyword>
<dbReference type="OrthoDB" id="9795347at2"/>
<sequence>MKKEQLLTEAKKARQQAYVPYSRFPVGAAILTKDGKIYSGCNVENASYGLTNCAERTAFFKGVSEGDKVFCAIAIVADTSEPVSPCGACRQVMIEFCLPETKVYLANMDGKVRETTVGTLLPGAFDKEDLDV</sequence>
<name>A0A521BSP3_9BACL</name>
<dbReference type="InterPro" id="IPR006262">
    <property type="entry name" value="Cyt_deam_tetra"/>
</dbReference>
<dbReference type="InterPro" id="IPR016193">
    <property type="entry name" value="Cytidine_deaminase-like"/>
</dbReference>
<comment type="catalytic activity">
    <reaction evidence="11 15">
        <text>cytidine + H2O + H(+) = uridine + NH4(+)</text>
        <dbReference type="Rhea" id="RHEA:16069"/>
        <dbReference type="ChEBI" id="CHEBI:15377"/>
        <dbReference type="ChEBI" id="CHEBI:15378"/>
        <dbReference type="ChEBI" id="CHEBI:16704"/>
        <dbReference type="ChEBI" id="CHEBI:17562"/>
        <dbReference type="ChEBI" id="CHEBI:28938"/>
        <dbReference type="EC" id="3.5.4.5"/>
    </reaction>
</comment>
<keyword evidence="6 14" id="KW-0479">Metal-binding</keyword>
<evidence type="ECO:0000259" key="16">
    <source>
        <dbReference type="PROSITE" id="PS51747"/>
    </source>
</evidence>
<comment type="cofactor">
    <cofactor evidence="1 14 15">
        <name>Zn(2+)</name>
        <dbReference type="ChEBI" id="CHEBI:29105"/>
    </cofactor>
</comment>
<dbReference type="GO" id="GO:0055086">
    <property type="term" value="P:nucleobase-containing small molecule metabolic process"/>
    <property type="evidence" value="ECO:0007669"/>
    <property type="project" value="UniProtKB-ARBA"/>
</dbReference>
<reference evidence="17 18" key="1">
    <citation type="submission" date="2017-05" db="EMBL/GenBank/DDBJ databases">
        <authorList>
            <person name="Varghese N."/>
            <person name="Submissions S."/>
        </authorList>
    </citation>
    <scope>NUCLEOTIDE SEQUENCE [LARGE SCALE GENOMIC DNA]</scope>
    <source>
        <strain evidence="17 18">DSM 45474</strain>
    </source>
</reference>
<dbReference type="Gene3D" id="3.40.140.10">
    <property type="entry name" value="Cytidine Deaminase, domain 2"/>
    <property type="match status" value="1"/>
</dbReference>
<evidence type="ECO:0000256" key="13">
    <source>
        <dbReference type="PIRSR" id="PIRSR606262-2"/>
    </source>
</evidence>
<keyword evidence="8 14" id="KW-0862">Zinc</keyword>
<dbReference type="GO" id="GO:0008270">
    <property type="term" value="F:zinc ion binding"/>
    <property type="evidence" value="ECO:0007669"/>
    <property type="project" value="UniProtKB-UniRule"/>
</dbReference>
<evidence type="ECO:0000256" key="10">
    <source>
        <dbReference type="ARBA" id="ARBA00049252"/>
    </source>
</evidence>
<dbReference type="EC" id="3.5.4.5" evidence="4 15"/>
<gene>
    <name evidence="17" type="ORF">SAMN06264849_102386</name>
</gene>
<evidence type="ECO:0000256" key="15">
    <source>
        <dbReference type="RuleBase" id="RU364006"/>
    </source>
</evidence>
<dbReference type="GO" id="GO:0005829">
    <property type="term" value="C:cytosol"/>
    <property type="evidence" value="ECO:0007669"/>
    <property type="project" value="TreeGrafter"/>
</dbReference>
<evidence type="ECO:0000256" key="9">
    <source>
        <dbReference type="ARBA" id="ARBA00032005"/>
    </source>
</evidence>
<evidence type="ECO:0000256" key="8">
    <source>
        <dbReference type="ARBA" id="ARBA00022833"/>
    </source>
</evidence>
<dbReference type="SUPFAM" id="SSF53927">
    <property type="entry name" value="Cytidine deaminase-like"/>
    <property type="match status" value="1"/>
</dbReference>
<comment type="function">
    <text evidence="2 15">This enzyme scavenges exogenous and endogenous cytidine and 2'-deoxycytidine for UMP synthesis.</text>
</comment>
<dbReference type="NCBIfam" id="TIGR01354">
    <property type="entry name" value="cyt_deam_tetra"/>
    <property type="match status" value="1"/>
</dbReference>
<dbReference type="CDD" id="cd01283">
    <property type="entry name" value="cytidine_deaminase"/>
    <property type="match status" value="1"/>
</dbReference>
<dbReference type="PANTHER" id="PTHR11644:SF2">
    <property type="entry name" value="CYTIDINE DEAMINASE"/>
    <property type="match status" value="1"/>
</dbReference>
<organism evidence="17 18">
    <name type="scientific">Melghirimyces algeriensis</name>
    <dbReference type="NCBI Taxonomy" id="910412"/>
    <lineage>
        <taxon>Bacteria</taxon>
        <taxon>Bacillati</taxon>
        <taxon>Bacillota</taxon>
        <taxon>Bacilli</taxon>
        <taxon>Bacillales</taxon>
        <taxon>Thermoactinomycetaceae</taxon>
        <taxon>Melghirimyces</taxon>
    </lineage>
</organism>
<feature type="binding site" evidence="14">
    <location>
        <position position="86"/>
    </location>
    <ligand>
        <name>Zn(2+)</name>
        <dbReference type="ChEBI" id="CHEBI:29105"/>
        <note>catalytic</note>
    </ligand>
</feature>
<dbReference type="InterPro" id="IPR002125">
    <property type="entry name" value="CMP_dCMP_dom"/>
</dbReference>
<evidence type="ECO:0000256" key="11">
    <source>
        <dbReference type="ARBA" id="ARBA00049558"/>
    </source>
</evidence>
<evidence type="ECO:0000256" key="1">
    <source>
        <dbReference type="ARBA" id="ARBA00001947"/>
    </source>
</evidence>
<accession>A0A521BSP3</accession>
<dbReference type="PROSITE" id="PS51747">
    <property type="entry name" value="CYT_DCMP_DEAMINASES_2"/>
    <property type="match status" value="1"/>
</dbReference>
<feature type="binding site" evidence="14">
    <location>
        <position position="89"/>
    </location>
    <ligand>
        <name>Zn(2+)</name>
        <dbReference type="ChEBI" id="CHEBI:29105"/>
        <note>catalytic</note>
    </ligand>
</feature>
<dbReference type="RefSeq" id="WP_142504662.1">
    <property type="nucleotide sequence ID" value="NZ_FXTI01000002.1"/>
</dbReference>
<evidence type="ECO:0000256" key="7">
    <source>
        <dbReference type="ARBA" id="ARBA00022801"/>
    </source>
</evidence>
<evidence type="ECO:0000256" key="6">
    <source>
        <dbReference type="ARBA" id="ARBA00022723"/>
    </source>
</evidence>
<comment type="similarity">
    <text evidence="3 15">Belongs to the cytidine and deoxycytidylate deaminase family.</text>
</comment>
<dbReference type="NCBIfam" id="NF004064">
    <property type="entry name" value="PRK05578.1"/>
    <property type="match status" value="1"/>
</dbReference>
<evidence type="ECO:0000256" key="12">
    <source>
        <dbReference type="PIRSR" id="PIRSR606262-1"/>
    </source>
</evidence>
<proteinExistence type="inferred from homology"/>
<feature type="domain" description="CMP/dCMP-type deaminase" evidence="16">
    <location>
        <begin position="1"/>
        <end position="128"/>
    </location>
</feature>
<dbReference type="GO" id="GO:0004126">
    <property type="term" value="F:cytidine deaminase activity"/>
    <property type="evidence" value="ECO:0007669"/>
    <property type="project" value="UniProtKB-UniRule"/>
</dbReference>
<dbReference type="Pfam" id="PF00383">
    <property type="entry name" value="dCMP_cyt_deam_1"/>
    <property type="match status" value="1"/>
</dbReference>
<dbReference type="FunFam" id="3.40.140.10:FF:000008">
    <property type="entry name" value="Cytidine deaminase"/>
    <property type="match status" value="1"/>
</dbReference>
<feature type="binding site" evidence="14">
    <location>
        <position position="53"/>
    </location>
    <ligand>
        <name>Zn(2+)</name>
        <dbReference type="ChEBI" id="CHEBI:29105"/>
        <note>catalytic</note>
    </ligand>
</feature>